<reference evidence="1 2" key="1">
    <citation type="submission" date="2018-04" db="EMBL/GenBank/DDBJ databases">
        <title>Complete genome sequences of Streptomyces lydicus strain WYEC and characterization of antagonistic properties of biological control agents.</title>
        <authorList>
            <person name="Mariita R.M."/>
            <person name="Sello J.K."/>
        </authorList>
    </citation>
    <scope>NUCLEOTIDE SEQUENCE [LARGE SCALE GENOMIC DNA]</scope>
    <source>
        <strain evidence="1 2">WYEC 108</strain>
    </source>
</reference>
<dbReference type="RefSeq" id="WP_127150516.1">
    <property type="nucleotide sequence ID" value="NZ_CP029042.1"/>
</dbReference>
<dbReference type="EMBL" id="CP029042">
    <property type="protein sequence ID" value="AZS71465.1"/>
    <property type="molecule type" value="Genomic_DNA"/>
</dbReference>
<proteinExistence type="predicted"/>
<evidence type="ECO:0000313" key="1">
    <source>
        <dbReference type="EMBL" id="AZS71465.1"/>
    </source>
</evidence>
<organism evidence="1 2">
    <name type="scientific">Streptomyces lydicus</name>
    <dbReference type="NCBI Taxonomy" id="47763"/>
    <lineage>
        <taxon>Bacteria</taxon>
        <taxon>Bacillati</taxon>
        <taxon>Actinomycetota</taxon>
        <taxon>Actinomycetes</taxon>
        <taxon>Kitasatosporales</taxon>
        <taxon>Streptomycetaceae</taxon>
        <taxon>Streptomyces</taxon>
    </lineage>
</organism>
<gene>
    <name evidence="1" type="ORF">DDE74_11335</name>
</gene>
<sequence length="117" mass="12677">MAGRRETLARAARAARARQLSAVSGPEAGGAWWGQRRTGETTLRRSLALQCADDEVYLWAQSQLWALSTDNGKAHWIYEFSGSTTTSWTSPVAFWAGNGQVYGPTEKGLTAISASVK</sequence>
<name>A0A3Q9K439_9ACTN</name>
<dbReference type="AlphaFoldDB" id="A0A3Q9K439"/>
<accession>A0A3Q9K439</accession>
<evidence type="ECO:0000313" key="2">
    <source>
        <dbReference type="Proteomes" id="UP000275579"/>
    </source>
</evidence>
<dbReference type="Proteomes" id="UP000275579">
    <property type="component" value="Chromosome"/>
</dbReference>
<protein>
    <submittedName>
        <fullName evidence="1">Uncharacterized protein</fullName>
    </submittedName>
</protein>